<name>A0A5A7N886_9PROT</name>
<dbReference type="InterPro" id="IPR006139">
    <property type="entry name" value="D-isomer_2_OHA_DH_cat_dom"/>
</dbReference>
<dbReference type="SUPFAM" id="SSF51735">
    <property type="entry name" value="NAD(P)-binding Rossmann-fold domains"/>
    <property type="match status" value="1"/>
</dbReference>
<gene>
    <name evidence="7" type="ORF">JCM17846_19800</name>
</gene>
<evidence type="ECO:0008006" key="9">
    <source>
        <dbReference type="Google" id="ProtNLM"/>
    </source>
</evidence>
<evidence type="ECO:0000259" key="6">
    <source>
        <dbReference type="Pfam" id="PF02826"/>
    </source>
</evidence>
<keyword evidence="8" id="KW-1185">Reference proteome</keyword>
<dbReference type="AlphaFoldDB" id="A0A5A7N886"/>
<dbReference type="InterPro" id="IPR036291">
    <property type="entry name" value="NAD(P)-bd_dom_sf"/>
</dbReference>
<dbReference type="PROSITE" id="PS00670">
    <property type="entry name" value="D_2_HYDROXYACID_DH_2"/>
    <property type="match status" value="1"/>
</dbReference>
<evidence type="ECO:0000313" key="8">
    <source>
        <dbReference type="Proteomes" id="UP000324996"/>
    </source>
</evidence>
<comment type="similarity">
    <text evidence="1 4">Belongs to the D-isomer specific 2-hydroxyacid dehydrogenase family.</text>
</comment>
<dbReference type="Pfam" id="PF02826">
    <property type="entry name" value="2-Hacid_dh_C"/>
    <property type="match status" value="1"/>
</dbReference>
<dbReference type="Proteomes" id="UP000324996">
    <property type="component" value="Unassembled WGS sequence"/>
</dbReference>
<evidence type="ECO:0000256" key="4">
    <source>
        <dbReference type="RuleBase" id="RU003719"/>
    </source>
</evidence>
<protein>
    <recommendedName>
        <fullName evidence="9">3-phosphoglycerate dehydrogenase</fullName>
    </recommendedName>
</protein>
<feature type="domain" description="D-isomer specific 2-hydroxyacid dehydrogenase catalytic" evidence="5">
    <location>
        <begin position="13"/>
        <end position="311"/>
    </location>
</feature>
<evidence type="ECO:0000259" key="5">
    <source>
        <dbReference type="Pfam" id="PF00389"/>
    </source>
</evidence>
<evidence type="ECO:0000256" key="1">
    <source>
        <dbReference type="ARBA" id="ARBA00005854"/>
    </source>
</evidence>
<dbReference type="InterPro" id="IPR050857">
    <property type="entry name" value="D-2-hydroxyacid_DH"/>
</dbReference>
<proteinExistence type="inferred from homology"/>
<dbReference type="PANTHER" id="PTHR42789:SF1">
    <property type="entry name" value="D-ISOMER SPECIFIC 2-HYDROXYACID DEHYDROGENASE FAMILY PROTEIN (AFU_ORTHOLOGUE AFUA_6G10090)"/>
    <property type="match status" value="1"/>
</dbReference>
<evidence type="ECO:0000313" key="7">
    <source>
        <dbReference type="EMBL" id="GER04298.1"/>
    </source>
</evidence>
<dbReference type="GO" id="GO:0051287">
    <property type="term" value="F:NAD binding"/>
    <property type="evidence" value="ECO:0007669"/>
    <property type="project" value="InterPro"/>
</dbReference>
<feature type="domain" description="D-isomer specific 2-hydroxyacid dehydrogenase NAD-binding" evidence="6">
    <location>
        <begin position="108"/>
        <end position="288"/>
    </location>
</feature>
<dbReference type="InterPro" id="IPR029753">
    <property type="entry name" value="D-isomer_DH_CS"/>
</dbReference>
<keyword evidence="2 4" id="KW-0560">Oxidoreductase</keyword>
<dbReference type="CDD" id="cd12173">
    <property type="entry name" value="PGDH_4"/>
    <property type="match status" value="1"/>
</dbReference>
<dbReference type="RefSeq" id="WP_042084953.1">
    <property type="nucleotide sequence ID" value="NZ_BKCN01000009.1"/>
</dbReference>
<dbReference type="GO" id="GO:0016616">
    <property type="term" value="F:oxidoreductase activity, acting on the CH-OH group of donors, NAD or NADP as acceptor"/>
    <property type="evidence" value="ECO:0007669"/>
    <property type="project" value="InterPro"/>
</dbReference>
<dbReference type="SUPFAM" id="SSF52283">
    <property type="entry name" value="Formate/glycerate dehydrogenase catalytic domain-like"/>
    <property type="match status" value="1"/>
</dbReference>
<dbReference type="InterPro" id="IPR006140">
    <property type="entry name" value="D-isomer_DH_NAD-bd"/>
</dbReference>
<dbReference type="EMBL" id="BKCN01000009">
    <property type="protein sequence ID" value="GER04298.1"/>
    <property type="molecule type" value="Genomic_DNA"/>
</dbReference>
<dbReference type="PANTHER" id="PTHR42789">
    <property type="entry name" value="D-ISOMER SPECIFIC 2-HYDROXYACID DEHYDROGENASE FAMILY PROTEIN (AFU_ORTHOLOGUE AFUA_6G10090)"/>
    <property type="match status" value="1"/>
</dbReference>
<evidence type="ECO:0000256" key="3">
    <source>
        <dbReference type="ARBA" id="ARBA00023027"/>
    </source>
</evidence>
<dbReference type="Gene3D" id="3.40.50.720">
    <property type="entry name" value="NAD(P)-binding Rossmann-like Domain"/>
    <property type="match status" value="2"/>
</dbReference>
<evidence type="ECO:0000256" key="2">
    <source>
        <dbReference type="ARBA" id="ARBA00023002"/>
    </source>
</evidence>
<reference evidence="7 8" key="1">
    <citation type="submission" date="2019-09" db="EMBL/GenBank/DDBJ databases">
        <title>NBRP : Genome information of microbial organism related human and environment.</title>
        <authorList>
            <person name="Hattori M."/>
            <person name="Oshima K."/>
            <person name="Inaba H."/>
            <person name="Suda W."/>
            <person name="Sakamoto M."/>
            <person name="Iino T."/>
            <person name="Kitahara M."/>
            <person name="Oshida Y."/>
            <person name="Iida T."/>
            <person name="Kudo T."/>
            <person name="Itoh T."/>
            <person name="Ohkuma M."/>
        </authorList>
    </citation>
    <scope>NUCLEOTIDE SEQUENCE [LARGE SCALE GENOMIC DNA]</scope>
    <source>
        <strain evidence="7 8">Q-1</strain>
    </source>
</reference>
<dbReference type="FunFam" id="3.40.50.720:FF:000203">
    <property type="entry name" value="D-3-phosphoglycerate dehydrogenase (SerA)"/>
    <property type="match status" value="1"/>
</dbReference>
<accession>A0A5A7N886</accession>
<sequence length="313" mass="33166">MADIVISEFMDETAIAEVLQGFDVLYDPDLVNEPAALLAALADARALIIRNKTQVRGDLLKAAPHLRVIGRLGVGLDNIDLDACAARGIKVCPARGANDLSVAEYVLSAAMNLLRDMWSGRDQMLAGDWPRLQMIGAELSGRTLGLVGFGSIAREVARRARIMGMRLAIYDPYLDADDPALAADLAGVVRLDLADMLAEADVLSLHVPLTEETRHLIDALALARMQPGAILINAARGGVVDEMALADALRAGRLAGAALDVFETEPMTAESGAHLRDVPNLLLTPHIAGITEEANLRVSLMTAQSVAAVLASA</sequence>
<dbReference type="Pfam" id="PF00389">
    <property type="entry name" value="2-Hacid_dh"/>
    <property type="match status" value="1"/>
</dbReference>
<keyword evidence="3" id="KW-0520">NAD</keyword>
<dbReference type="PROSITE" id="PS00671">
    <property type="entry name" value="D_2_HYDROXYACID_DH_3"/>
    <property type="match status" value="1"/>
</dbReference>
<comment type="caution">
    <text evidence="7">The sequence shown here is derived from an EMBL/GenBank/DDBJ whole genome shotgun (WGS) entry which is preliminary data.</text>
</comment>
<organism evidence="7 8">
    <name type="scientific">Iodidimonas nitroreducens</name>
    <dbReference type="NCBI Taxonomy" id="1236968"/>
    <lineage>
        <taxon>Bacteria</taxon>
        <taxon>Pseudomonadati</taxon>
        <taxon>Pseudomonadota</taxon>
        <taxon>Alphaproteobacteria</taxon>
        <taxon>Iodidimonadales</taxon>
        <taxon>Iodidimonadaceae</taxon>
        <taxon>Iodidimonas</taxon>
    </lineage>
</organism>